<dbReference type="InterPro" id="IPR036676">
    <property type="entry name" value="PurM-like_C_sf"/>
</dbReference>
<evidence type="ECO:0000256" key="2">
    <source>
        <dbReference type="ARBA" id="ARBA00013047"/>
    </source>
</evidence>
<dbReference type="Pfam" id="PF00586">
    <property type="entry name" value="AIRS"/>
    <property type="match status" value="1"/>
</dbReference>
<dbReference type="HAMAP" id="MF_00741">
    <property type="entry name" value="AIRS"/>
    <property type="match status" value="1"/>
</dbReference>
<dbReference type="EMBL" id="UINC01000031">
    <property type="protein sequence ID" value="SUZ47696.1"/>
    <property type="molecule type" value="Genomic_DNA"/>
</dbReference>
<feature type="domain" description="PurM-like C-terminal" evidence="7">
    <location>
        <begin position="176"/>
        <end position="334"/>
    </location>
</feature>
<evidence type="ECO:0000259" key="7">
    <source>
        <dbReference type="Pfam" id="PF02769"/>
    </source>
</evidence>
<evidence type="ECO:0000256" key="4">
    <source>
        <dbReference type="ARBA" id="ARBA00022741"/>
    </source>
</evidence>
<dbReference type="GO" id="GO:0006189">
    <property type="term" value="P:'de novo' IMP biosynthetic process"/>
    <property type="evidence" value="ECO:0007669"/>
    <property type="project" value="UniProtKB-UniPathway"/>
</dbReference>
<dbReference type="EC" id="6.3.3.1" evidence="2"/>
<evidence type="ECO:0000256" key="5">
    <source>
        <dbReference type="ARBA" id="ARBA00022840"/>
    </source>
</evidence>
<dbReference type="GO" id="GO:0005524">
    <property type="term" value="F:ATP binding"/>
    <property type="evidence" value="ECO:0007669"/>
    <property type="project" value="UniProtKB-KW"/>
</dbReference>
<dbReference type="PANTHER" id="PTHR10520">
    <property type="entry name" value="TRIFUNCTIONAL PURINE BIOSYNTHETIC PROTEIN ADENOSINE-3-RELATED"/>
    <property type="match status" value="1"/>
</dbReference>
<organism evidence="8">
    <name type="scientific">marine metagenome</name>
    <dbReference type="NCBI Taxonomy" id="408172"/>
    <lineage>
        <taxon>unclassified sequences</taxon>
        <taxon>metagenomes</taxon>
        <taxon>ecological metagenomes</taxon>
    </lineage>
</organism>
<dbReference type="UniPathway" id="UPA00074">
    <property type="reaction ID" value="UER00129"/>
</dbReference>
<proteinExistence type="inferred from homology"/>
<dbReference type="Gene3D" id="3.30.1330.10">
    <property type="entry name" value="PurM-like, N-terminal domain"/>
    <property type="match status" value="1"/>
</dbReference>
<evidence type="ECO:0000313" key="8">
    <source>
        <dbReference type="EMBL" id="SUZ47696.1"/>
    </source>
</evidence>
<keyword evidence="4" id="KW-0547">Nucleotide-binding</keyword>
<feature type="domain" description="PurM-like N-terminal" evidence="6">
    <location>
        <begin position="49"/>
        <end position="164"/>
    </location>
</feature>
<reference evidence="8" key="1">
    <citation type="submission" date="2018-05" db="EMBL/GenBank/DDBJ databases">
        <authorList>
            <person name="Lanie J.A."/>
            <person name="Ng W.-L."/>
            <person name="Kazmierczak K.M."/>
            <person name="Andrzejewski T.M."/>
            <person name="Davidsen T.M."/>
            <person name="Wayne K.J."/>
            <person name="Tettelin H."/>
            <person name="Glass J.I."/>
            <person name="Rusch D."/>
            <person name="Podicherti R."/>
            <person name="Tsui H.-C.T."/>
            <person name="Winkler M.E."/>
        </authorList>
    </citation>
    <scope>NUCLEOTIDE SEQUENCE</scope>
</reference>
<dbReference type="NCBIfam" id="TIGR00878">
    <property type="entry name" value="purM"/>
    <property type="match status" value="1"/>
</dbReference>
<dbReference type="GO" id="GO:0004641">
    <property type="term" value="F:phosphoribosylformylglycinamidine cyclo-ligase activity"/>
    <property type="evidence" value="ECO:0007669"/>
    <property type="project" value="UniProtKB-EC"/>
</dbReference>
<dbReference type="SUPFAM" id="SSF56042">
    <property type="entry name" value="PurM C-terminal domain-like"/>
    <property type="match status" value="1"/>
</dbReference>
<keyword evidence="5" id="KW-0067">ATP-binding</keyword>
<dbReference type="CDD" id="cd02196">
    <property type="entry name" value="PurM"/>
    <property type="match status" value="1"/>
</dbReference>
<sequence>MTEPLTGKTYADAGVDLDAAASVKNTIKDIASATLNSAVIAGPGGFGGVIDPDPAGDTLLVASTDGVGTKLRIADALGRHDTVGASIVNHCINDILPAGARPLFFLDYIGLSRFDAGKIAEIVSGLAKACAESRCALLGGETATMPDIYHDNDYDLAGFIVGTVRKDALLKPENTRSGDVILGLASDGLHTNGYSLVRSIFETDKDPSVLAVNVPGTSNTLGEMLLRPHLSYLDAIGPVLDKIRGLGHITGGSFYKNIPRALASGLGANVDISSWSIPPLFKFIQETGRVEDREMFRVFNMGVGMTIIVESGLEKDVLKSVPGSFRVGEVVVRPVGEERTNLIGL</sequence>
<evidence type="ECO:0000256" key="3">
    <source>
        <dbReference type="ARBA" id="ARBA00022598"/>
    </source>
</evidence>
<name>A0A381MZE2_9ZZZZ</name>
<dbReference type="GO" id="GO:0004637">
    <property type="term" value="F:phosphoribosylamine-glycine ligase activity"/>
    <property type="evidence" value="ECO:0007669"/>
    <property type="project" value="TreeGrafter"/>
</dbReference>
<keyword evidence="3" id="KW-0436">Ligase</keyword>
<gene>
    <name evidence="8" type="ORF">METZ01_LOCUS550</name>
</gene>
<dbReference type="Gene3D" id="3.90.650.10">
    <property type="entry name" value="PurM-like C-terminal domain"/>
    <property type="match status" value="1"/>
</dbReference>
<dbReference type="Pfam" id="PF02769">
    <property type="entry name" value="AIRS_C"/>
    <property type="match status" value="1"/>
</dbReference>
<dbReference type="AlphaFoldDB" id="A0A381MZE2"/>
<dbReference type="PANTHER" id="PTHR10520:SF12">
    <property type="entry name" value="TRIFUNCTIONAL PURINE BIOSYNTHETIC PROTEIN ADENOSINE-3"/>
    <property type="match status" value="1"/>
</dbReference>
<protein>
    <recommendedName>
        <fullName evidence="2">phosphoribosylformylglycinamidine cyclo-ligase</fullName>
        <ecNumber evidence="2">6.3.3.1</ecNumber>
    </recommendedName>
</protein>
<dbReference type="SUPFAM" id="SSF55326">
    <property type="entry name" value="PurM N-terminal domain-like"/>
    <property type="match status" value="1"/>
</dbReference>
<evidence type="ECO:0000259" key="6">
    <source>
        <dbReference type="Pfam" id="PF00586"/>
    </source>
</evidence>
<dbReference type="GO" id="GO:0046084">
    <property type="term" value="P:adenine biosynthetic process"/>
    <property type="evidence" value="ECO:0007669"/>
    <property type="project" value="TreeGrafter"/>
</dbReference>
<evidence type="ECO:0000256" key="1">
    <source>
        <dbReference type="ARBA" id="ARBA00004686"/>
    </source>
</evidence>
<dbReference type="InterPro" id="IPR010918">
    <property type="entry name" value="PurM-like_C_dom"/>
</dbReference>
<dbReference type="InterPro" id="IPR016188">
    <property type="entry name" value="PurM-like_N"/>
</dbReference>
<dbReference type="InterPro" id="IPR036921">
    <property type="entry name" value="PurM-like_N_sf"/>
</dbReference>
<dbReference type="GO" id="GO:0005829">
    <property type="term" value="C:cytosol"/>
    <property type="evidence" value="ECO:0007669"/>
    <property type="project" value="TreeGrafter"/>
</dbReference>
<accession>A0A381MZE2</accession>
<dbReference type="InterPro" id="IPR004733">
    <property type="entry name" value="PurM_cligase"/>
</dbReference>
<comment type="pathway">
    <text evidence="1">Purine metabolism; IMP biosynthesis via de novo pathway; 5-amino-1-(5-phospho-D-ribosyl)imidazole from N(2)-formyl-N(1)-(5-phospho-D-ribosyl)glycinamide: step 2/2.</text>
</comment>